<proteinExistence type="predicted"/>
<evidence type="ECO:0000313" key="3">
    <source>
        <dbReference type="Proteomes" id="UP000038802"/>
    </source>
</evidence>
<accession>A0A0U0TGX9</accession>
<reference evidence="3 4" key="3">
    <citation type="submission" date="2015-03" db="EMBL/GenBank/DDBJ databases">
        <authorList>
            <consortium name="Pathogen Informatics"/>
        </authorList>
    </citation>
    <scope>NUCLEOTIDE SEQUENCE [LARGE SCALE GENOMIC DNA]</scope>
    <source>
        <strain evidence="3">K00500041</strain>
        <strain evidence="4">N09902308</strain>
    </source>
</reference>
<protein>
    <submittedName>
        <fullName evidence="1">Uncharacterized protein</fullName>
    </submittedName>
</protein>
<evidence type="ECO:0000313" key="4">
    <source>
        <dbReference type="Proteomes" id="UP000039021"/>
    </source>
</evidence>
<evidence type="ECO:0000313" key="1">
    <source>
        <dbReference type="EMBL" id="COX27379.1"/>
    </source>
</evidence>
<dbReference type="EMBL" id="CSBK01000572">
    <property type="protein sequence ID" value="COX58094.1"/>
    <property type="molecule type" value="Genomic_DNA"/>
</dbReference>
<organism evidence="1 3">
    <name type="scientific">Mycobacterium tuberculosis</name>
    <dbReference type="NCBI Taxonomy" id="1773"/>
    <lineage>
        <taxon>Bacteria</taxon>
        <taxon>Bacillati</taxon>
        <taxon>Actinomycetota</taxon>
        <taxon>Actinomycetes</taxon>
        <taxon>Mycobacteriales</taxon>
        <taxon>Mycobacteriaceae</taxon>
        <taxon>Mycobacterium</taxon>
        <taxon>Mycobacterium tuberculosis complex</taxon>
    </lineage>
</organism>
<name>A0A0U0TGX9_MYCTX</name>
<evidence type="ECO:0000313" key="2">
    <source>
        <dbReference type="EMBL" id="COX58094.1"/>
    </source>
</evidence>
<sequence length="140" mass="14824">MVLEQFGDGAFGEHFDPRFVVAELGVVLLLQRDNLLLQGADQLQAGAVADVRQSRIGVSAEVALTDSAIVGAVEQRAVGLQLPDPVRRLLGVQLGHTPVVQELSTAHRVAEVSLPIVLRVGVAHRGRAAAFGHDRVGLAE</sequence>
<reference evidence="2" key="2">
    <citation type="submission" date="2015-03" db="EMBL/GenBank/DDBJ databases">
        <authorList>
            <consortium name="Pathogen Informatics"/>
            <person name="Murphy D."/>
        </authorList>
    </citation>
    <scope>NUCLEOTIDE SEQUENCE</scope>
    <source>
        <strain evidence="2">N09902308</strain>
    </source>
</reference>
<gene>
    <name evidence="1" type="ORF">ERS007703_05005</name>
    <name evidence="2" type="ORF">ERS007739_01475</name>
</gene>
<dbReference type="Proteomes" id="UP000039021">
    <property type="component" value="Unassembled WGS sequence"/>
</dbReference>
<dbReference type="AlphaFoldDB" id="A0A0U0TGX9"/>
<dbReference type="EMBL" id="CSAE01001073">
    <property type="protein sequence ID" value="COX27379.1"/>
    <property type="molecule type" value="Genomic_DNA"/>
</dbReference>
<dbReference type="Proteomes" id="UP000038802">
    <property type="component" value="Unassembled WGS sequence"/>
</dbReference>
<reference evidence="1" key="1">
    <citation type="submission" date="2015-03" db="EMBL/GenBank/DDBJ databases">
        <authorList>
            <person name="Murphy D."/>
        </authorList>
    </citation>
    <scope>NUCLEOTIDE SEQUENCE [LARGE SCALE GENOMIC DNA]</scope>
    <source>
        <strain evidence="1">K00500041</strain>
    </source>
</reference>